<dbReference type="SUPFAM" id="SSF103473">
    <property type="entry name" value="MFS general substrate transporter"/>
    <property type="match status" value="1"/>
</dbReference>
<feature type="transmembrane region" description="Helical" evidence="6">
    <location>
        <begin position="388"/>
        <end position="407"/>
    </location>
</feature>
<name>A0A6V7RE95_9BACL</name>
<keyword evidence="5 6" id="KW-0472">Membrane</keyword>
<dbReference type="InterPro" id="IPR011701">
    <property type="entry name" value="MFS"/>
</dbReference>
<dbReference type="GO" id="GO:0005886">
    <property type="term" value="C:plasma membrane"/>
    <property type="evidence" value="ECO:0007669"/>
    <property type="project" value="UniProtKB-SubCell"/>
</dbReference>
<keyword evidence="3 6" id="KW-0812">Transmembrane</keyword>
<organism evidence="7 8">
    <name type="scientific">Phocicoccus schoeneichii</name>
    <dbReference type="NCBI Taxonomy" id="1812261"/>
    <lineage>
        <taxon>Bacteria</taxon>
        <taxon>Bacillati</taxon>
        <taxon>Bacillota</taxon>
        <taxon>Bacilli</taxon>
        <taxon>Bacillales</taxon>
        <taxon>Salinicoccaceae</taxon>
        <taxon>Phocicoccus</taxon>
    </lineage>
</organism>
<dbReference type="CDD" id="cd06173">
    <property type="entry name" value="MFS_MefA_like"/>
    <property type="match status" value="1"/>
</dbReference>
<evidence type="ECO:0000256" key="5">
    <source>
        <dbReference type="ARBA" id="ARBA00023136"/>
    </source>
</evidence>
<feature type="transmembrane region" description="Helical" evidence="6">
    <location>
        <begin position="173"/>
        <end position="192"/>
    </location>
</feature>
<evidence type="ECO:0000256" key="1">
    <source>
        <dbReference type="ARBA" id="ARBA00004651"/>
    </source>
</evidence>
<feature type="transmembrane region" description="Helical" evidence="6">
    <location>
        <begin position="48"/>
        <end position="72"/>
    </location>
</feature>
<feature type="transmembrane region" description="Helical" evidence="6">
    <location>
        <begin position="297"/>
        <end position="317"/>
    </location>
</feature>
<evidence type="ECO:0000256" key="6">
    <source>
        <dbReference type="SAM" id="Phobius"/>
    </source>
</evidence>
<evidence type="ECO:0000256" key="4">
    <source>
        <dbReference type="ARBA" id="ARBA00022989"/>
    </source>
</evidence>
<dbReference type="PANTHER" id="PTHR23513">
    <property type="entry name" value="INTEGRAL MEMBRANE EFFLUX PROTEIN-RELATED"/>
    <property type="match status" value="1"/>
</dbReference>
<accession>A0A6V7RE95</accession>
<dbReference type="PANTHER" id="PTHR23513:SF6">
    <property type="entry name" value="MAJOR FACILITATOR SUPERFAMILY ASSOCIATED DOMAIN-CONTAINING PROTEIN"/>
    <property type="match status" value="1"/>
</dbReference>
<gene>
    <name evidence="7" type="primary">entS</name>
    <name evidence="7" type="ORF">JEOSCH030_00816</name>
</gene>
<feature type="transmembrane region" description="Helical" evidence="6">
    <location>
        <begin position="15"/>
        <end position="42"/>
    </location>
</feature>
<dbReference type="RefSeq" id="WP_186086547.1">
    <property type="nucleotide sequence ID" value="NZ_BMDB01000005.1"/>
</dbReference>
<dbReference type="EMBL" id="CAJEWE010000008">
    <property type="protein sequence ID" value="CAD2075180.1"/>
    <property type="molecule type" value="Genomic_DNA"/>
</dbReference>
<comment type="subcellular location">
    <subcellularLocation>
        <location evidence="1">Cell membrane</location>
        <topology evidence="1">Multi-pass membrane protein</topology>
    </subcellularLocation>
</comment>
<feature type="transmembrane region" description="Helical" evidence="6">
    <location>
        <begin position="148"/>
        <end position="167"/>
    </location>
</feature>
<evidence type="ECO:0000313" key="7">
    <source>
        <dbReference type="EMBL" id="CAD2075180.1"/>
    </source>
</evidence>
<dbReference type="Pfam" id="PF07690">
    <property type="entry name" value="MFS_1"/>
    <property type="match status" value="1"/>
</dbReference>
<keyword evidence="8" id="KW-1185">Reference proteome</keyword>
<dbReference type="GO" id="GO:0022857">
    <property type="term" value="F:transmembrane transporter activity"/>
    <property type="evidence" value="ECO:0007669"/>
    <property type="project" value="InterPro"/>
</dbReference>
<comment type="caution">
    <text evidence="7">The sequence shown here is derived from an EMBL/GenBank/DDBJ whole genome shotgun (WGS) entry which is preliminary data.</text>
</comment>
<feature type="transmembrane region" description="Helical" evidence="6">
    <location>
        <begin position="360"/>
        <end position="382"/>
    </location>
</feature>
<evidence type="ECO:0000313" key="8">
    <source>
        <dbReference type="Proteomes" id="UP000521032"/>
    </source>
</evidence>
<keyword evidence="4 6" id="KW-1133">Transmembrane helix</keyword>
<feature type="transmembrane region" description="Helical" evidence="6">
    <location>
        <begin position="227"/>
        <end position="245"/>
    </location>
</feature>
<proteinExistence type="predicted"/>
<dbReference type="Proteomes" id="UP000521032">
    <property type="component" value="Unassembled WGS sequence"/>
</dbReference>
<dbReference type="AlphaFoldDB" id="A0A6V7RE95"/>
<feature type="transmembrane region" description="Helical" evidence="6">
    <location>
        <begin position="106"/>
        <end position="127"/>
    </location>
</feature>
<dbReference type="Gene3D" id="1.20.1250.20">
    <property type="entry name" value="MFS general substrate transporter like domains"/>
    <property type="match status" value="1"/>
</dbReference>
<feature type="transmembrane region" description="Helical" evidence="6">
    <location>
        <begin position="79"/>
        <end position="100"/>
    </location>
</feature>
<feature type="transmembrane region" description="Helical" evidence="6">
    <location>
        <begin position="323"/>
        <end position="348"/>
    </location>
</feature>
<evidence type="ECO:0000256" key="2">
    <source>
        <dbReference type="ARBA" id="ARBA00022475"/>
    </source>
</evidence>
<keyword evidence="2" id="KW-1003">Cell membrane</keyword>
<protein>
    <submittedName>
        <fullName evidence="7">Enterobactin exporter EntS</fullName>
    </submittedName>
</protein>
<dbReference type="InterPro" id="IPR036259">
    <property type="entry name" value="MFS_trans_sf"/>
</dbReference>
<feature type="transmembrane region" description="Helical" evidence="6">
    <location>
        <begin position="265"/>
        <end position="285"/>
    </location>
</feature>
<evidence type="ECO:0000256" key="3">
    <source>
        <dbReference type="ARBA" id="ARBA00022692"/>
    </source>
</evidence>
<reference evidence="7 8" key="1">
    <citation type="submission" date="2020-07" db="EMBL/GenBank/DDBJ databases">
        <authorList>
            <person name="Criscuolo A."/>
        </authorList>
    </citation>
    <scope>NUCLEOTIDE SEQUENCE [LARGE SCALE GENOMIC DNA]</scope>
    <source>
        <strain evidence="8">CIP 111030</strain>
    </source>
</reference>
<sequence length="436" mass="48527">MNTEGVFNRKEKFNLFLYLFSRGFLSFGDSMYSFAISFFILYETGSALASSINLVVFTLVNLICLPFAGYIADKYNKKIIIIIGELIDPIIILGLLIYTMNYGFDLTAIYIVTGITTFTSAFVGNSFQSAMTEIFNALHMQKVMGYQQSIMSLSNIIAPATAGALIGLTSLEVILGIFVVLGFVAVFIDLIIDFKLHYDESLYEETEELTFWNDLMEGARHIMKSDVLRPLVVFLVFINFFASLMSIYPSKVLIVELGLRSETVGIVYAVISLGSIIASVSIAKIKRWENPVRVTKICSLICAGLLMLFAVPIYLPVSLTVKVIMISALFLANAITLTFLNTPMMVYFQTAIPQRVKGRVLSMLSISSMSVMPIGVVIYGYFLDLDYYLGSTLVSGIMVCVVVMFTLPNTLIMRSKKEMDDILTIEKSVTESLVME</sequence>